<reference evidence="1 2" key="1">
    <citation type="submission" date="2018-06" db="EMBL/GenBank/DDBJ databases">
        <title>Comparative genomics reveals the genomic features of Rhizophagus irregularis, R. cerebriforme, R. diaphanum and Gigaspora rosea, and their symbiotic lifestyle signature.</title>
        <authorList>
            <person name="Morin E."/>
            <person name="San Clemente H."/>
            <person name="Chen E.C.H."/>
            <person name="De La Providencia I."/>
            <person name="Hainaut M."/>
            <person name="Kuo A."/>
            <person name="Kohler A."/>
            <person name="Murat C."/>
            <person name="Tang N."/>
            <person name="Roy S."/>
            <person name="Loubradou J."/>
            <person name="Henrissat B."/>
            <person name="Grigoriev I.V."/>
            <person name="Corradi N."/>
            <person name="Roux C."/>
            <person name="Martin F.M."/>
        </authorList>
    </citation>
    <scope>NUCLEOTIDE SEQUENCE [LARGE SCALE GENOMIC DNA]</scope>
    <source>
        <strain evidence="1 2">DAOM 194757</strain>
    </source>
</reference>
<dbReference type="EMBL" id="QKWP01000045">
    <property type="protein sequence ID" value="RIB29155.1"/>
    <property type="molecule type" value="Genomic_DNA"/>
</dbReference>
<organism evidence="1 2">
    <name type="scientific">Gigaspora rosea</name>
    <dbReference type="NCBI Taxonomy" id="44941"/>
    <lineage>
        <taxon>Eukaryota</taxon>
        <taxon>Fungi</taxon>
        <taxon>Fungi incertae sedis</taxon>
        <taxon>Mucoromycota</taxon>
        <taxon>Glomeromycotina</taxon>
        <taxon>Glomeromycetes</taxon>
        <taxon>Diversisporales</taxon>
        <taxon>Gigasporaceae</taxon>
        <taxon>Gigaspora</taxon>
    </lineage>
</organism>
<name>A0A397W322_9GLOM</name>
<evidence type="ECO:0000313" key="2">
    <source>
        <dbReference type="Proteomes" id="UP000266673"/>
    </source>
</evidence>
<comment type="caution">
    <text evidence="1">The sequence shown here is derived from an EMBL/GenBank/DDBJ whole genome shotgun (WGS) entry which is preliminary data.</text>
</comment>
<sequence length="182" mass="21342">MTLNRLNVSWACDTCKSLKTKCDRVVSTVSTTKCTQYSSNEIYNEDEIFHGLSAEEKKYFSSTYSKEQLIQILKILRSFTPQPCPFKNIRYITLPFDEEALNLWDMFIMPWPPDILIDNAKQKGGNQLIDNHFIDITFHRQLFTDKFILPTVYFTEAHFTDKVILVIVVRNKKLETHRGHNL</sequence>
<evidence type="ECO:0000313" key="1">
    <source>
        <dbReference type="EMBL" id="RIB29155.1"/>
    </source>
</evidence>
<accession>A0A397W322</accession>
<dbReference type="SUPFAM" id="SSF57701">
    <property type="entry name" value="Zn2/Cys6 DNA-binding domain"/>
    <property type="match status" value="1"/>
</dbReference>
<keyword evidence="2" id="KW-1185">Reference proteome</keyword>
<dbReference type="AlphaFoldDB" id="A0A397W322"/>
<gene>
    <name evidence="1" type="ORF">C2G38_2027962</name>
</gene>
<dbReference type="InterPro" id="IPR036864">
    <property type="entry name" value="Zn2-C6_fun-type_DNA-bd_sf"/>
</dbReference>
<proteinExistence type="predicted"/>
<dbReference type="GO" id="GO:0000981">
    <property type="term" value="F:DNA-binding transcription factor activity, RNA polymerase II-specific"/>
    <property type="evidence" value="ECO:0007669"/>
    <property type="project" value="InterPro"/>
</dbReference>
<dbReference type="Proteomes" id="UP000266673">
    <property type="component" value="Unassembled WGS sequence"/>
</dbReference>
<protein>
    <submittedName>
        <fullName evidence="1">Uncharacterized protein</fullName>
    </submittedName>
</protein>
<dbReference type="GO" id="GO:0008270">
    <property type="term" value="F:zinc ion binding"/>
    <property type="evidence" value="ECO:0007669"/>
    <property type="project" value="InterPro"/>
</dbReference>